<name>A0A017T3G0_9BACT</name>
<feature type="region of interest" description="Disordered" evidence="1">
    <location>
        <begin position="29"/>
        <end position="67"/>
    </location>
</feature>
<dbReference type="STRING" id="1192034.CAP_5578"/>
<dbReference type="EMBL" id="ASRX01000047">
    <property type="protein sequence ID" value="EYF03385.1"/>
    <property type="molecule type" value="Genomic_DNA"/>
</dbReference>
<evidence type="ECO:0000256" key="2">
    <source>
        <dbReference type="SAM" id="SignalP"/>
    </source>
</evidence>
<feature type="compositionally biased region" description="Gly residues" evidence="1">
    <location>
        <begin position="38"/>
        <end position="56"/>
    </location>
</feature>
<dbReference type="OrthoDB" id="9875310at2"/>
<reference evidence="3 4" key="1">
    <citation type="submission" date="2013-05" db="EMBL/GenBank/DDBJ databases">
        <title>Genome assembly of Chondromyces apiculatus DSM 436.</title>
        <authorList>
            <person name="Sharma G."/>
            <person name="Khatri I."/>
            <person name="Kaur C."/>
            <person name="Mayilraj S."/>
            <person name="Subramanian S."/>
        </authorList>
    </citation>
    <scope>NUCLEOTIDE SEQUENCE [LARGE SCALE GENOMIC DNA]</scope>
    <source>
        <strain evidence="3 4">DSM 436</strain>
    </source>
</reference>
<evidence type="ECO:0000256" key="1">
    <source>
        <dbReference type="SAM" id="MobiDB-lite"/>
    </source>
</evidence>
<evidence type="ECO:0000313" key="3">
    <source>
        <dbReference type="EMBL" id="EYF03385.1"/>
    </source>
</evidence>
<gene>
    <name evidence="3" type="ORF">CAP_5578</name>
</gene>
<feature type="signal peptide" evidence="2">
    <location>
        <begin position="1"/>
        <end position="22"/>
    </location>
</feature>
<sequence>MKLTRPFATIALVTATFLVACASGSEDLFSDVDDTSGEGEGGAGGEGGAAGTGGAGTTTTTSSGPVDTCAPSCTQDSDCATTCAAVPNTQANCCDVDTGTCYVYDASLCPVPDPGTGGGPPNPY</sequence>
<protein>
    <submittedName>
        <fullName evidence="3">Uncharacterized protein</fullName>
    </submittedName>
</protein>
<evidence type="ECO:0000313" key="4">
    <source>
        <dbReference type="Proteomes" id="UP000019678"/>
    </source>
</evidence>
<keyword evidence="2" id="KW-0732">Signal</keyword>
<dbReference type="RefSeq" id="WP_044246098.1">
    <property type="nucleotide sequence ID" value="NZ_ASRX01000047.1"/>
</dbReference>
<dbReference type="PROSITE" id="PS51257">
    <property type="entry name" value="PROKAR_LIPOPROTEIN"/>
    <property type="match status" value="1"/>
</dbReference>
<proteinExistence type="predicted"/>
<keyword evidence="4" id="KW-1185">Reference proteome</keyword>
<feature type="chain" id="PRO_5001500144" evidence="2">
    <location>
        <begin position="23"/>
        <end position="124"/>
    </location>
</feature>
<dbReference type="AlphaFoldDB" id="A0A017T3G0"/>
<dbReference type="Proteomes" id="UP000019678">
    <property type="component" value="Unassembled WGS sequence"/>
</dbReference>
<organism evidence="3 4">
    <name type="scientific">Chondromyces apiculatus DSM 436</name>
    <dbReference type="NCBI Taxonomy" id="1192034"/>
    <lineage>
        <taxon>Bacteria</taxon>
        <taxon>Pseudomonadati</taxon>
        <taxon>Myxococcota</taxon>
        <taxon>Polyangia</taxon>
        <taxon>Polyangiales</taxon>
        <taxon>Polyangiaceae</taxon>
        <taxon>Chondromyces</taxon>
    </lineage>
</organism>
<comment type="caution">
    <text evidence="3">The sequence shown here is derived from an EMBL/GenBank/DDBJ whole genome shotgun (WGS) entry which is preliminary data.</text>
</comment>
<accession>A0A017T3G0</accession>